<feature type="binding site" evidence="6">
    <location>
        <position position="59"/>
    </location>
    <ligand>
        <name>[4Fe-4S] cluster</name>
        <dbReference type="ChEBI" id="CHEBI:49883"/>
        <note>4Fe-4S-S-AdoMet</note>
    </ligand>
</feature>
<feature type="domain" description="Radical SAM core" evidence="7">
    <location>
        <begin position="34"/>
        <end position="266"/>
    </location>
</feature>
<dbReference type="PROSITE" id="PS51918">
    <property type="entry name" value="RADICAL_SAM"/>
    <property type="match status" value="1"/>
</dbReference>
<feature type="binding site" evidence="6">
    <location>
        <position position="56"/>
    </location>
    <ligand>
        <name>[4Fe-4S] cluster</name>
        <dbReference type="ChEBI" id="CHEBI:49883"/>
        <note>4Fe-4S-S-AdoMet</note>
    </ligand>
</feature>
<dbReference type="InterPro" id="IPR034457">
    <property type="entry name" value="Organic_radical-activating"/>
</dbReference>
<keyword evidence="3 6" id="KW-0479">Metal-binding</keyword>
<dbReference type="GO" id="GO:0003824">
    <property type="term" value="F:catalytic activity"/>
    <property type="evidence" value="ECO:0007669"/>
    <property type="project" value="InterPro"/>
</dbReference>
<evidence type="ECO:0000256" key="6">
    <source>
        <dbReference type="PIRSR" id="PIRSR004869-50"/>
    </source>
</evidence>
<evidence type="ECO:0000313" key="9">
    <source>
        <dbReference type="Proteomes" id="UP000538031"/>
    </source>
</evidence>
<accession>A0A7J4MV16</accession>
<dbReference type="InterPro" id="IPR013785">
    <property type="entry name" value="Aldolase_TIM"/>
</dbReference>
<dbReference type="AlphaFoldDB" id="A0A7J4MV16"/>
<dbReference type="SFLD" id="SFLDS00029">
    <property type="entry name" value="Radical_SAM"/>
    <property type="match status" value="1"/>
</dbReference>
<dbReference type="Proteomes" id="UP000538031">
    <property type="component" value="Unassembled WGS sequence"/>
</dbReference>
<dbReference type="GO" id="GO:0051539">
    <property type="term" value="F:4 iron, 4 sulfur cluster binding"/>
    <property type="evidence" value="ECO:0007669"/>
    <property type="project" value="UniProtKB-KW"/>
</dbReference>
<comment type="caution">
    <text evidence="8">The sequence shown here is derived from an EMBL/GenBank/DDBJ whole genome shotgun (WGS) entry which is preliminary data.</text>
</comment>
<dbReference type="InterPro" id="IPR058240">
    <property type="entry name" value="rSAM_sf"/>
</dbReference>
<dbReference type="PANTHER" id="PTHR30352">
    <property type="entry name" value="PYRUVATE FORMATE-LYASE-ACTIVATING ENZYME"/>
    <property type="match status" value="1"/>
</dbReference>
<sequence>MDESERCMLCEWRCGANRSDGERGVCGASETEIAYTSISETLRSYSVTFLCCPFRCAYCNAYRISQYPHSGWIYRGHVEAEELADEAITAIKSHERISNISFTGGEPSIHTPYIEELVRRVREEIDVNVILATNGFSTPGTLRRLIGLTSLFSFEIKALSDELHRNLTGAPAGPVLRNAAHLAGRFPDKIRVFRTVVIPGINDHEIREIAAFIASIDPEIPYRLIGFRPNFMLYYHRGPGRELMERLVEECRAEGLERVDYSGYYPASELKLEDRLKAAGCSIPRDCGSCSRVCRAIIREPWRG</sequence>
<dbReference type="SFLD" id="SFLDG01067">
    <property type="entry name" value="SPASM/twitch_domain_containing"/>
    <property type="match status" value="1"/>
</dbReference>
<comment type="cofactor">
    <cofactor evidence="6">
        <name>[4Fe-4S] cluster</name>
        <dbReference type="ChEBI" id="CHEBI:49883"/>
    </cofactor>
    <text evidence="6">Binds 1 [4Fe-4S] cluster. The cluster is coordinated with 3 cysteines and an exchangeable S-adenosyl-L-methionine.</text>
</comment>
<name>A0A7J4MV16_METTF</name>
<dbReference type="PIRSF" id="PIRSF004869">
    <property type="entry name" value="PflX_prd"/>
    <property type="match status" value="1"/>
</dbReference>
<evidence type="ECO:0000256" key="1">
    <source>
        <dbReference type="ARBA" id="ARBA00022485"/>
    </source>
</evidence>
<evidence type="ECO:0000256" key="2">
    <source>
        <dbReference type="ARBA" id="ARBA00022691"/>
    </source>
</evidence>
<protein>
    <submittedName>
        <fullName evidence="8">Radical SAM protein</fullName>
    </submittedName>
</protein>
<evidence type="ECO:0000256" key="5">
    <source>
        <dbReference type="ARBA" id="ARBA00023014"/>
    </source>
</evidence>
<organism evidence="8 9">
    <name type="scientific">Methanothermobacter thermautotrophicus</name>
    <name type="common">Methanobacterium thermoformicicum</name>
    <dbReference type="NCBI Taxonomy" id="145262"/>
    <lineage>
        <taxon>Archaea</taxon>
        <taxon>Methanobacteriati</taxon>
        <taxon>Methanobacteriota</taxon>
        <taxon>Methanomada group</taxon>
        <taxon>Methanobacteria</taxon>
        <taxon>Methanobacteriales</taxon>
        <taxon>Methanobacteriaceae</taxon>
        <taxon>Methanothermobacter</taxon>
    </lineage>
</organism>
<proteinExistence type="predicted"/>
<feature type="binding site" evidence="6">
    <location>
        <position position="52"/>
    </location>
    <ligand>
        <name>[4Fe-4S] cluster</name>
        <dbReference type="ChEBI" id="CHEBI:49883"/>
        <note>4Fe-4S-S-AdoMet</note>
    </ligand>
</feature>
<keyword evidence="1" id="KW-0004">4Fe-4S</keyword>
<dbReference type="SUPFAM" id="SSF102114">
    <property type="entry name" value="Radical SAM enzymes"/>
    <property type="match status" value="1"/>
</dbReference>
<dbReference type="InterPro" id="IPR016431">
    <property type="entry name" value="Pyrv-formate_lyase-activ_prd"/>
</dbReference>
<dbReference type="Gene3D" id="3.20.20.70">
    <property type="entry name" value="Aldolase class I"/>
    <property type="match status" value="1"/>
</dbReference>
<reference evidence="9" key="1">
    <citation type="journal article" date="2020" name="bioRxiv">
        <title>A rank-normalized archaeal taxonomy based on genome phylogeny resolves widespread incomplete and uneven classifications.</title>
        <authorList>
            <person name="Rinke C."/>
            <person name="Chuvochina M."/>
            <person name="Mussig A.J."/>
            <person name="Chaumeil P.-A."/>
            <person name="Waite D.W."/>
            <person name="Whitman W.B."/>
            <person name="Parks D.H."/>
            <person name="Hugenholtz P."/>
        </authorList>
    </citation>
    <scope>NUCLEOTIDE SEQUENCE [LARGE SCALE GENOMIC DNA]</scope>
</reference>
<evidence type="ECO:0000313" key="8">
    <source>
        <dbReference type="EMBL" id="HIH64507.1"/>
    </source>
</evidence>
<evidence type="ECO:0000256" key="4">
    <source>
        <dbReference type="ARBA" id="ARBA00023004"/>
    </source>
</evidence>
<evidence type="ECO:0000256" key="3">
    <source>
        <dbReference type="ARBA" id="ARBA00022723"/>
    </source>
</evidence>
<keyword evidence="2 6" id="KW-0949">S-adenosyl-L-methionine</keyword>
<keyword evidence="5 6" id="KW-0411">Iron-sulfur</keyword>
<dbReference type="InterPro" id="IPR007197">
    <property type="entry name" value="rSAM"/>
</dbReference>
<dbReference type="PANTHER" id="PTHR30352:SF5">
    <property type="entry name" value="PYRUVATE FORMATE-LYASE 1-ACTIVATING ENZYME"/>
    <property type="match status" value="1"/>
</dbReference>
<dbReference type="Pfam" id="PF04055">
    <property type="entry name" value="Radical_SAM"/>
    <property type="match status" value="1"/>
</dbReference>
<dbReference type="CDD" id="cd01335">
    <property type="entry name" value="Radical_SAM"/>
    <property type="match status" value="1"/>
</dbReference>
<keyword evidence="4 6" id="KW-0408">Iron</keyword>
<dbReference type="EMBL" id="DUHT01000031">
    <property type="protein sequence ID" value="HIH64507.1"/>
    <property type="molecule type" value="Genomic_DNA"/>
</dbReference>
<evidence type="ECO:0000259" key="7">
    <source>
        <dbReference type="PROSITE" id="PS51918"/>
    </source>
</evidence>
<dbReference type="GO" id="GO:0046872">
    <property type="term" value="F:metal ion binding"/>
    <property type="evidence" value="ECO:0007669"/>
    <property type="project" value="UniProtKB-KW"/>
</dbReference>
<gene>
    <name evidence="8" type="ORF">HA285_02770</name>
</gene>